<comment type="caution">
    <text evidence="1">The sequence shown here is derived from an EMBL/GenBank/DDBJ whole genome shotgun (WGS) entry which is preliminary data.</text>
</comment>
<protein>
    <submittedName>
        <fullName evidence="1">Uncharacterized protein</fullName>
    </submittedName>
</protein>
<reference evidence="1 2" key="2">
    <citation type="journal article" date="2017" name="Genome Biol.">
        <title>New reference genome sequences of hot pepper reveal the massive evolution of plant disease-resistance genes by retroduplication.</title>
        <authorList>
            <person name="Kim S."/>
            <person name="Park J."/>
            <person name="Yeom S.I."/>
            <person name="Kim Y.M."/>
            <person name="Seo E."/>
            <person name="Kim K.T."/>
            <person name="Kim M.S."/>
            <person name="Lee J.M."/>
            <person name="Cheong K."/>
            <person name="Shin H.S."/>
            <person name="Kim S.B."/>
            <person name="Han K."/>
            <person name="Lee J."/>
            <person name="Park M."/>
            <person name="Lee H.A."/>
            <person name="Lee H.Y."/>
            <person name="Lee Y."/>
            <person name="Oh S."/>
            <person name="Lee J.H."/>
            <person name="Choi E."/>
            <person name="Choi E."/>
            <person name="Lee S.E."/>
            <person name="Jeon J."/>
            <person name="Kim H."/>
            <person name="Choi G."/>
            <person name="Song H."/>
            <person name="Lee J."/>
            <person name="Lee S.C."/>
            <person name="Kwon J.K."/>
            <person name="Lee H.Y."/>
            <person name="Koo N."/>
            <person name="Hong Y."/>
            <person name="Kim R.W."/>
            <person name="Kang W.H."/>
            <person name="Huh J.H."/>
            <person name="Kang B.C."/>
            <person name="Yang T.J."/>
            <person name="Lee Y.H."/>
            <person name="Bennetzen J.L."/>
            <person name="Choi D."/>
        </authorList>
    </citation>
    <scope>NUCLEOTIDE SEQUENCE [LARGE SCALE GENOMIC DNA]</scope>
    <source>
        <strain evidence="2">cv. CM334</strain>
    </source>
</reference>
<accession>A0A2G2ZYF2</accession>
<dbReference type="Proteomes" id="UP000222542">
    <property type="component" value="Unassembled WGS sequence"/>
</dbReference>
<organism evidence="1 2">
    <name type="scientific">Capsicum annuum</name>
    <name type="common">Capsicum pepper</name>
    <dbReference type="NCBI Taxonomy" id="4072"/>
    <lineage>
        <taxon>Eukaryota</taxon>
        <taxon>Viridiplantae</taxon>
        <taxon>Streptophyta</taxon>
        <taxon>Embryophyta</taxon>
        <taxon>Tracheophyta</taxon>
        <taxon>Spermatophyta</taxon>
        <taxon>Magnoliopsida</taxon>
        <taxon>eudicotyledons</taxon>
        <taxon>Gunneridae</taxon>
        <taxon>Pentapetalae</taxon>
        <taxon>asterids</taxon>
        <taxon>lamiids</taxon>
        <taxon>Solanales</taxon>
        <taxon>Solanaceae</taxon>
        <taxon>Solanoideae</taxon>
        <taxon>Capsiceae</taxon>
        <taxon>Capsicum</taxon>
    </lineage>
</organism>
<sequence length="327" mass="36835">MDEMASKMAHGLESHMKQSSIATSRRTNLVIMILLRTGEASCFCRIIKAREDDMDAFTLFIMIHDGGKSVIANFKQDQGWPIPSRRNLSDREFKDYMQLLPLLNKFFPQSSLPDCLFWKPHSKGHFPVKSCYNNLTVPNHEDEQMKILRAILTIFEGVSQLHVNWRKSLMFPVNEPQNFQLCADILGGEVGTLSMSYVIIANLVHLEDSNTKGSFGVRPVDAFPFKKSLPLKLLSLLWAGPLKVKVPDLFSLLEGPVARPARATLVETILCDLVGIKTPGSACFTVIRRGDLSRGYWRFQISINIENSKSISPIQDSNSLESDSRSF</sequence>
<keyword evidence="2" id="KW-1185">Reference proteome</keyword>
<dbReference type="AlphaFoldDB" id="A0A2G2ZYF2"/>
<dbReference type="EMBL" id="AYRZ02000003">
    <property type="protein sequence ID" value="PHT86981.1"/>
    <property type="molecule type" value="Genomic_DNA"/>
</dbReference>
<dbReference type="Gramene" id="PHT86981">
    <property type="protein sequence ID" value="PHT86981"/>
    <property type="gene ID" value="T459_09087"/>
</dbReference>
<name>A0A2G2ZYF2_CAPAN</name>
<gene>
    <name evidence="1" type="ORF">T459_09087</name>
</gene>
<evidence type="ECO:0000313" key="2">
    <source>
        <dbReference type="Proteomes" id="UP000222542"/>
    </source>
</evidence>
<reference evidence="1 2" key="1">
    <citation type="journal article" date="2014" name="Nat. Genet.">
        <title>Genome sequence of the hot pepper provides insights into the evolution of pungency in Capsicum species.</title>
        <authorList>
            <person name="Kim S."/>
            <person name="Park M."/>
            <person name="Yeom S.I."/>
            <person name="Kim Y.M."/>
            <person name="Lee J.M."/>
            <person name="Lee H.A."/>
            <person name="Seo E."/>
            <person name="Choi J."/>
            <person name="Cheong K."/>
            <person name="Kim K.T."/>
            <person name="Jung K."/>
            <person name="Lee G.W."/>
            <person name="Oh S.K."/>
            <person name="Bae C."/>
            <person name="Kim S.B."/>
            <person name="Lee H.Y."/>
            <person name="Kim S.Y."/>
            <person name="Kim M.S."/>
            <person name="Kang B.C."/>
            <person name="Jo Y.D."/>
            <person name="Yang H.B."/>
            <person name="Jeong H.J."/>
            <person name="Kang W.H."/>
            <person name="Kwon J.K."/>
            <person name="Shin C."/>
            <person name="Lim J.Y."/>
            <person name="Park J.H."/>
            <person name="Huh J.H."/>
            <person name="Kim J.S."/>
            <person name="Kim B.D."/>
            <person name="Cohen O."/>
            <person name="Paran I."/>
            <person name="Suh M.C."/>
            <person name="Lee S.B."/>
            <person name="Kim Y.K."/>
            <person name="Shin Y."/>
            <person name="Noh S.J."/>
            <person name="Park J."/>
            <person name="Seo Y.S."/>
            <person name="Kwon S.Y."/>
            <person name="Kim H.A."/>
            <person name="Park J.M."/>
            <person name="Kim H.J."/>
            <person name="Choi S.B."/>
            <person name="Bosland P.W."/>
            <person name="Reeves G."/>
            <person name="Jo S.H."/>
            <person name="Lee B.W."/>
            <person name="Cho H.T."/>
            <person name="Choi H.S."/>
            <person name="Lee M.S."/>
            <person name="Yu Y."/>
            <person name="Do Choi Y."/>
            <person name="Park B.S."/>
            <person name="van Deynze A."/>
            <person name="Ashrafi H."/>
            <person name="Hill T."/>
            <person name="Kim W.T."/>
            <person name="Pai H.S."/>
            <person name="Ahn H.K."/>
            <person name="Yeam I."/>
            <person name="Giovannoni J.J."/>
            <person name="Rose J.K."/>
            <person name="Sorensen I."/>
            <person name="Lee S.J."/>
            <person name="Kim R.W."/>
            <person name="Choi I.Y."/>
            <person name="Choi B.S."/>
            <person name="Lim J.S."/>
            <person name="Lee Y.H."/>
            <person name="Choi D."/>
        </authorList>
    </citation>
    <scope>NUCLEOTIDE SEQUENCE [LARGE SCALE GENOMIC DNA]</scope>
    <source>
        <strain evidence="2">cv. CM334</strain>
    </source>
</reference>
<evidence type="ECO:0000313" key="1">
    <source>
        <dbReference type="EMBL" id="PHT86981.1"/>
    </source>
</evidence>
<proteinExistence type="predicted"/>